<dbReference type="Gene3D" id="1.10.260.30">
    <property type="entry name" value="Signal recognition particle, SRP54 subunit, M-domain"/>
    <property type="match status" value="1"/>
</dbReference>
<dbReference type="Gene3D" id="1.20.120.140">
    <property type="entry name" value="Signal recognition particle SRP54, nucleotide-binding domain"/>
    <property type="match status" value="1"/>
</dbReference>
<organism evidence="14 15">
    <name type="scientific">Novosphingobium jiangmenense</name>
    <dbReference type="NCBI Taxonomy" id="2791981"/>
    <lineage>
        <taxon>Bacteria</taxon>
        <taxon>Pseudomonadati</taxon>
        <taxon>Pseudomonadota</taxon>
        <taxon>Alphaproteobacteria</taxon>
        <taxon>Sphingomonadales</taxon>
        <taxon>Sphingomonadaceae</taxon>
        <taxon>Novosphingobium</taxon>
    </lineage>
</organism>
<dbReference type="InterPro" id="IPR003593">
    <property type="entry name" value="AAA+_ATPase"/>
</dbReference>
<keyword evidence="3 10" id="KW-0547">Nucleotide-binding</keyword>
<keyword evidence="6 10" id="KW-0342">GTP-binding</keyword>
<evidence type="ECO:0000313" key="15">
    <source>
        <dbReference type="Proteomes" id="UP000600799"/>
    </source>
</evidence>
<dbReference type="SMART" id="SM00962">
    <property type="entry name" value="SRP54"/>
    <property type="match status" value="1"/>
</dbReference>
<dbReference type="InterPro" id="IPR036891">
    <property type="entry name" value="Signal_recog_part_SRP54_M_sf"/>
</dbReference>
<evidence type="ECO:0000256" key="8">
    <source>
        <dbReference type="ARBA" id="ARBA00023274"/>
    </source>
</evidence>
<evidence type="ECO:0000256" key="7">
    <source>
        <dbReference type="ARBA" id="ARBA00023135"/>
    </source>
</evidence>
<evidence type="ECO:0000256" key="3">
    <source>
        <dbReference type="ARBA" id="ARBA00022741"/>
    </source>
</evidence>
<evidence type="ECO:0000256" key="1">
    <source>
        <dbReference type="ARBA" id="ARBA00004515"/>
    </source>
</evidence>
<keyword evidence="15" id="KW-1185">Reference proteome</keyword>
<dbReference type="PANTHER" id="PTHR11564:SF5">
    <property type="entry name" value="SIGNAL RECOGNITION PARTICLE SUBUNIT SRP54"/>
    <property type="match status" value="1"/>
</dbReference>
<dbReference type="InterPro" id="IPR004125">
    <property type="entry name" value="Signal_recog_particle_SRP54_M"/>
</dbReference>
<evidence type="ECO:0000313" key="14">
    <source>
        <dbReference type="EMBL" id="MBF9152582.1"/>
    </source>
</evidence>
<comment type="function">
    <text evidence="10">Involved in targeting and insertion of nascent membrane proteins into the cytoplasmic membrane. Binds to the hydrophobic signal sequence of the ribosome-nascent chain (RNC) as it emerges from the ribosomes. The SRP-RNC complex is then targeted to the cytoplasmic membrane where it interacts with the SRP receptor FtsY. Interaction with FtsY leads to the transfer of the RNC complex to the Sec translocase for insertion into the membrane, the hydrolysis of GTP by both Ffh and FtsY, and the dissociation of the SRP-FtsY complex into the individual components.</text>
</comment>
<feature type="binding site" evidence="10">
    <location>
        <begin position="190"/>
        <end position="194"/>
    </location>
    <ligand>
        <name>GTP</name>
        <dbReference type="ChEBI" id="CHEBI:37565"/>
    </ligand>
</feature>
<keyword evidence="7 10" id="KW-0733">Signal recognition particle</keyword>
<dbReference type="EMBL" id="JADQDC010000013">
    <property type="protein sequence ID" value="MBF9152582.1"/>
    <property type="molecule type" value="Genomic_DNA"/>
</dbReference>
<feature type="domain" description="AAA+ ATPase" evidence="11">
    <location>
        <begin position="99"/>
        <end position="247"/>
    </location>
</feature>
<dbReference type="NCBIfam" id="TIGR00959">
    <property type="entry name" value="ffh"/>
    <property type="match status" value="1"/>
</dbReference>
<evidence type="ECO:0000256" key="4">
    <source>
        <dbReference type="ARBA" id="ARBA00022801"/>
    </source>
</evidence>
<feature type="binding site" evidence="10">
    <location>
        <begin position="248"/>
        <end position="251"/>
    </location>
    <ligand>
        <name>GTP</name>
        <dbReference type="ChEBI" id="CHEBI:37565"/>
    </ligand>
</feature>
<keyword evidence="4 10" id="KW-0378">Hydrolase</keyword>
<evidence type="ECO:0000259" key="13">
    <source>
        <dbReference type="SMART" id="SM00963"/>
    </source>
</evidence>
<dbReference type="RefSeq" id="WP_196276883.1">
    <property type="nucleotide sequence ID" value="NZ_JADQDC010000013.1"/>
</dbReference>
<dbReference type="InterPro" id="IPR027417">
    <property type="entry name" value="P-loop_NTPase"/>
</dbReference>
<evidence type="ECO:0000256" key="5">
    <source>
        <dbReference type="ARBA" id="ARBA00022884"/>
    </source>
</evidence>
<dbReference type="EC" id="3.6.5.4" evidence="10"/>
<protein>
    <recommendedName>
        <fullName evidence="10">Signal recognition particle protein</fullName>
        <ecNumber evidence="10">3.6.5.4</ecNumber>
    </recommendedName>
    <alternativeName>
        <fullName evidence="10">Fifty-four homolog</fullName>
    </alternativeName>
</protein>
<accession>A0ABS0HJZ3</accession>
<dbReference type="CDD" id="cd18539">
    <property type="entry name" value="SRP_G"/>
    <property type="match status" value="1"/>
</dbReference>
<name>A0ABS0HJZ3_9SPHN</name>
<feature type="domain" description="Signal recognition particle SRP54 helical bundle" evidence="13">
    <location>
        <begin position="1"/>
        <end position="86"/>
    </location>
</feature>
<dbReference type="InterPro" id="IPR004780">
    <property type="entry name" value="SRP"/>
</dbReference>
<evidence type="ECO:0000256" key="10">
    <source>
        <dbReference type="HAMAP-Rule" id="MF_00306"/>
    </source>
</evidence>
<gene>
    <name evidence="10 14" type="primary">ffh</name>
    <name evidence="14" type="ORF">I2488_16380</name>
</gene>
<proteinExistence type="inferred from homology"/>
<dbReference type="Pfam" id="PF00448">
    <property type="entry name" value="SRP54"/>
    <property type="match status" value="1"/>
</dbReference>
<dbReference type="HAMAP" id="MF_00306">
    <property type="entry name" value="SRP54"/>
    <property type="match status" value="1"/>
</dbReference>
<dbReference type="InterPro" id="IPR042101">
    <property type="entry name" value="SRP54_N_sf"/>
</dbReference>
<feature type="binding site" evidence="10">
    <location>
        <begin position="107"/>
        <end position="114"/>
    </location>
    <ligand>
        <name>GTP</name>
        <dbReference type="ChEBI" id="CHEBI:37565"/>
    </ligand>
</feature>
<comment type="domain">
    <text evidence="10">Composed of three domains: the N-terminal N domain, which is responsible for interactions with the ribosome, the central G domain, which binds GTP, and the C-terminal M domain, which binds the RNA and the signal sequence of the RNC.</text>
</comment>
<keyword evidence="10" id="KW-0963">Cytoplasm</keyword>
<dbReference type="Proteomes" id="UP000600799">
    <property type="component" value="Unassembled WGS sequence"/>
</dbReference>
<dbReference type="InterPro" id="IPR022941">
    <property type="entry name" value="SRP54"/>
</dbReference>
<evidence type="ECO:0000259" key="12">
    <source>
        <dbReference type="SMART" id="SM00962"/>
    </source>
</evidence>
<sequence length="495" mass="51677">MFDSLSDRLGGVFDRLRGRGALREEDVLAAMREVRIALLEADVALPVVRRFVDQVSEQAVGQSVLKSVTPGQQVVKIVNDALVEMLGGGTAELDLNAAPPVVIMMVGLQGSGKTTSTAKIGKLLKEKQGKKVLMASLDVNRPAAQEQLRVLGEQAGVATLPIIQGQQPVDIATRAVNAAKLQAVDVLLLDTAGRLHVDQALMDEMKAVAAVSVPKETLLVVDSLTGQDAVNVAQSFSGEVDLTGVILTRMDGDARGGAALSMRAVTGKPIKFAATGEKLDAIEPFHPERVAGRILGMGDIVSIVEKAAATIQAEDAEKLAQRMAKGQFDMNDLRTQLRQMQNMGGLGVLAGMMPGMKKAKAAMAQSGMDDKVLLRMDAIIGSMTPKEREKPELLNAKRKIRVAKGSGTQVQDVNKLLKMHQEMAKAMKQIKKMGGIKGLGALFGKGGLGAAMPGLDQQMGAGGLGGLGGGLGGGGLPGLGSGGLPGNLGDLLKKK</sequence>
<comment type="similarity">
    <text evidence="2 10">Belongs to the GTP-binding SRP family. SRP54 subfamily.</text>
</comment>
<dbReference type="SUPFAM" id="SSF52540">
    <property type="entry name" value="P-loop containing nucleoside triphosphate hydrolases"/>
    <property type="match status" value="1"/>
</dbReference>
<comment type="caution">
    <text evidence="14">The sequence shown here is derived from an EMBL/GenBank/DDBJ whole genome shotgun (WGS) entry which is preliminary data.</text>
</comment>
<dbReference type="Pfam" id="PF02978">
    <property type="entry name" value="SRP_SPB"/>
    <property type="match status" value="1"/>
</dbReference>
<dbReference type="PANTHER" id="PTHR11564">
    <property type="entry name" value="SIGNAL RECOGNITION PARTICLE 54K PROTEIN SRP54"/>
    <property type="match status" value="1"/>
</dbReference>
<comment type="subcellular location">
    <subcellularLocation>
        <location evidence="1">Cell inner membrane</location>
        <topology evidence="1">Peripheral membrane protein</topology>
        <orientation evidence="1">Cytoplasmic side</orientation>
    </subcellularLocation>
    <subcellularLocation>
        <location evidence="10">Cytoplasm</location>
    </subcellularLocation>
    <text evidence="10">The SRP-RNC complex is targeted to the cytoplasmic membrane.</text>
</comment>
<evidence type="ECO:0000256" key="9">
    <source>
        <dbReference type="ARBA" id="ARBA00048027"/>
    </source>
</evidence>
<comment type="subunit">
    <text evidence="10">Part of the signal recognition particle protein translocation system, which is composed of SRP and FtsY. SRP is a ribonucleoprotein composed of Ffh and a 4.5S RNA molecule.</text>
</comment>
<keyword evidence="5 10" id="KW-0694">RNA-binding</keyword>
<keyword evidence="8 10" id="KW-0687">Ribonucleoprotein</keyword>
<comment type="catalytic activity">
    <reaction evidence="9 10">
        <text>GTP + H2O = GDP + phosphate + H(+)</text>
        <dbReference type="Rhea" id="RHEA:19669"/>
        <dbReference type="ChEBI" id="CHEBI:15377"/>
        <dbReference type="ChEBI" id="CHEBI:15378"/>
        <dbReference type="ChEBI" id="CHEBI:37565"/>
        <dbReference type="ChEBI" id="CHEBI:43474"/>
        <dbReference type="ChEBI" id="CHEBI:58189"/>
        <dbReference type="EC" id="3.6.5.4"/>
    </reaction>
</comment>
<evidence type="ECO:0000259" key="11">
    <source>
        <dbReference type="SMART" id="SM00382"/>
    </source>
</evidence>
<dbReference type="InterPro" id="IPR000897">
    <property type="entry name" value="SRP54_GTPase_dom"/>
</dbReference>
<reference evidence="14 15" key="1">
    <citation type="submission" date="2020-11" db="EMBL/GenBank/DDBJ databases">
        <title>The genome sequence of Novosphingobium sp. 1Y9A.</title>
        <authorList>
            <person name="Liu Y."/>
        </authorList>
    </citation>
    <scope>NUCLEOTIDE SEQUENCE [LARGE SCALE GENOMIC DNA]</scope>
    <source>
        <strain evidence="14 15">1Y9A</strain>
    </source>
</reference>
<evidence type="ECO:0000256" key="6">
    <source>
        <dbReference type="ARBA" id="ARBA00023134"/>
    </source>
</evidence>
<dbReference type="Gene3D" id="3.40.50.300">
    <property type="entry name" value="P-loop containing nucleotide triphosphate hydrolases"/>
    <property type="match status" value="1"/>
</dbReference>
<evidence type="ECO:0000256" key="2">
    <source>
        <dbReference type="ARBA" id="ARBA00005450"/>
    </source>
</evidence>
<feature type="domain" description="SRP54-type proteins GTP-binding" evidence="12">
    <location>
        <begin position="100"/>
        <end position="296"/>
    </location>
</feature>
<dbReference type="InterPro" id="IPR013822">
    <property type="entry name" value="Signal_recog_particl_SRP54_hlx"/>
</dbReference>
<dbReference type="Pfam" id="PF02881">
    <property type="entry name" value="SRP54_N"/>
    <property type="match status" value="1"/>
</dbReference>
<dbReference type="SMART" id="SM00382">
    <property type="entry name" value="AAA"/>
    <property type="match status" value="1"/>
</dbReference>
<dbReference type="SMART" id="SM00963">
    <property type="entry name" value="SRP54_N"/>
    <property type="match status" value="1"/>
</dbReference>
<dbReference type="SUPFAM" id="SSF47446">
    <property type="entry name" value="Signal peptide-binding domain"/>
    <property type="match status" value="1"/>
</dbReference>